<dbReference type="EMBL" id="BJVJ01000011">
    <property type="protein sequence ID" value="GEL22721.1"/>
    <property type="molecule type" value="Genomic_DNA"/>
</dbReference>
<feature type="domain" description="AB hydrolase-1" evidence="1">
    <location>
        <begin position="9"/>
        <end position="236"/>
    </location>
</feature>
<comment type="caution">
    <text evidence="2">The sequence shown here is derived from an EMBL/GenBank/DDBJ whole genome shotgun (WGS) entry which is preliminary data.</text>
</comment>
<evidence type="ECO:0000259" key="1">
    <source>
        <dbReference type="Pfam" id="PF12697"/>
    </source>
</evidence>
<dbReference type="InterPro" id="IPR000073">
    <property type="entry name" value="AB_hydrolase_1"/>
</dbReference>
<accession>A0A511DD45</accession>
<dbReference type="AlphaFoldDB" id="A0A511DD45"/>
<dbReference type="PANTHER" id="PTHR37017:SF11">
    <property type="entry name" value="ESTERASE_LIPASE_THIOESTERASE DOMAIN-CONTAINING PROTEIN"/>
    <property type="match status" value="1"/>
</dbReference>
<sequence length="241" mass="26090">MIGAVTTFILVAGSFHGGWCWLRTAKLLRDRGHTVFTPSLTGMGERAHLTTSTGIGLQTHVDDVLALVDAEELSEVVLVGHSYAGVVVGSVVDRRPEAFRRVVYLDALVPEDGRSVIDLLGPAGGYFLDRADEDPGVIPLDEESLDRWGLVEPGDRDWVRRQASPQPLATFTDTASMRRPATGAGIPATYVYATIKPRVDLFTEIAARTKADPAWSYVEVEGPHDCMITHPVETAAVLAVL</sequence>
<protein>
    <submittedName>
        <fullName evidence="2">Esterase</fullName>
    </submittedName>
</protein>
<dbReference type="OrthoDB" id="9773549at2"/>
<dbReference type="Gene3D" id="3.40.50.1820">
    <property type="entry name" value="alpha/beta hydrolase"/>
    <property type="match status" value="1"/>
</dbReference>
<dbReference type="Proteomes" id="UP000321685">
    <property type="component" value="Unassembled WGS sequence"/>
</dbReference>
<organism evidence="2 3">
    <name type="scientific">Pseudonocardia sulfidoxydans NBRC 16205</name>
    <dbReference type="NCBI Taxonomy" id="1223511"/>
    <lineage>
        <taxon>Bacteria</taxon>
        <taxon>Bacillati</taxon>
        <taxon>Actinomycetota</taxon>
        <taxon>Actinomycetes</taxon>
        <taxon>Pseudonocardiales</taxon>
        <taxon>Pseudonocardiaceae</taxon>
        <taxon>Pseudonocardia</taxon>
    </lineage>
</organism>
<dbReference type="SUPFAM" id="SSF53474">
    <property type="entry name" value="alpha/beta-Hydrolases"/>
    <property type="match status" value="1"/>
</dbReference>
<dbReference type="Pfam" id="PF12697">
    <property type="entry name" value="Abhydrolase_6"/>
    <property type="match status" value="1"/>
</dbReference>
<evidence type="ECO:0000313" key="3">
    <source>
        <dbReference type="Proteomes" id="UP000321685"/>
    </source>
</evidence>
<evidence type="ECO:0000313" key="2">
    <source>
        <dbReference type="EMBL" id="GEL22721.1"/>
    </source>
</evidence>
<name>A0A511DD45_9PSEU</name>
<dbReference type="InterPro" id="IPR029058">
    <property type="entry name" value="AB_hydrolase_fold"/>
</dbReference>
<dbReference type="PANTHER" id="PTHR37017">
    <property type="entry name" value="AB HYDROLASE-1 DOMAIN-CONTAINING PROTEIN-RELATED"/>
    <property type="match status" value="1"/>
</dbReference>
<keyword evidence="3" id="KW-1185">Reference proteome</keyword>
<gene>
    <name evidence="2" type="ORF">PSU4_16750</name>
</gene>
<reference evidence="2 3" key="1">
    <citation type="submission" date="2019-07" db="EMBL/GenBank/DDBJ databases">
        <title>Whole genome shotgun sequence of Pseudonocardia sulfidoxydans NBRC 16205.</title>
        <authorList>
            <person name="Hosoyama A."/>
            <person name="Uohara A."/>
            <person name="Ohji S."/>
            <person name="Ichikawa N."/>
        </authorList>
    </citation>
    <scope>NUCLEOTIDE SEQUENCE [LARGE SCALE GENOMIC DNA]</scope>
    <source>
        <strain evidence="2 3">NBRC 16205</strain>
    </source>
</reference>
<dbReference type="GO" id="GO:0003824">
    <property type="term" value="F:catalytic activity"/>
    <property type="evidence" value="ECO:0007669"/>
    <property type="project" value="UniProtKB-ARBA"/>
</dbReference>
<proteinExistence type="predicted"/>
<dbReference type="InterPro" id="IPR052897">
    <property type="entry name" value="Sec-Metab_Biosynth_Hydrolase"/>
</dbReference>